<dbReference type="SUPFAM" id="SSF52540">
    <property type="entry name" value="P-loop containing nucleoside triphosphate hydrolases"/>
    <property type="match status" value="1"/>
</dbReference>
<dbReference type="EMBL" id="PFQB01000009">
    <property type="protein sequence ID" value="PJA15740.1"/>
    <property type="molecule type" value="Genomic_DNA"/>
</dbReference>
<dbReference type="Proteomes" id="UP000228952">
    <property type="component" value="Unassembled WGS sequence"/>
</dbReference>
<dbReference type="Pfam" id="PF22042">
    <property type="entry name" value="EF-G_D2"/>
    <property type="match status" value="1"/>
</dbReference>
<dbReference type="AlphaFoldDB" id="A0A2M7W363"/>
<evidence type="ECO:0000256" key="1">
    <source>
        <dbReference type="ARBA" id="ARBA00007733"/>
    </source>
</evidence>
<dbReference type="Gene3D" id="3.40.50.10050">
    <property type="entry name" value="Translation initiation factor IF- 2, domain 3"/>
    <property type="match status" value="1"/>
</dbReference>
<dbReference type="PANTHER" id="PTHR43381">
    <property type="entry name" value="TRANSLATION INITIATION FACTOR IF-2-RELATED"/>
    <property type="match status" value="1"/>
</dbReference>
<keyword evidence="3" id="KW-0547">Nucleotide-binding</keyword>
<evidence type="ECO:0000256" key="3">
    <source>
        <dbReference type="ARBA" id="ARBA00022741"/>
    </source>
</evidence>
<evidence type="ECO:0000256" key="5">
    <source>
        <dbReference type="ARBA" id="ARBA00023134"/>
    </source>
</evidence>
<proteinExistence type="inferred from homology"/>
<dbReference type="InterPro" id="IPR009000">
    <property type="entry name" value="Transl_B-barrel_sf"/>
</dbReference>
<evidence type="ECO:0000259" key="6">
    <source>
        <dbReference type="PROSITE" id="PS51722"/>
    </source>
</evidence>
<comment type="similarity">
    <text evidence="1">Belongs to the TRAFAC class translation factor GTPase superfamily. Classic translation factor GTPase family. IF-2 subfamily.</text>
</comment>
<accession>A0A2M7W363</accession>
<keyword evidence="2" id="KW-0396">Initiation factor</keyword>
<organism evidence="7 8">
    <name type="scientific">Candidatus Dojkabacteria bacterium CG_4_10_14_0_2_um_filter_Dojkabacteria_WS6_41_15</name>
    <dbReference type="NCBI Taxonomy" id="2014249"/>
    <lineage>
        <taxon>Bacteria</taxon>
        <taxon>Candidatus Dojkabacteria</taxon>
    </lineage>
</organism>
<dbReference type="PROSITE" id="PS51722">
    <property type="entry name" value="G_TR_2"/>
    <property type="match status" value="1"/>
</dbReference>
<dbReference type="Gene3D" id="3.40.50.300">
    <property type="entry name" value="P-loop containing nucleotide triphosphate hydrolases"/>
    <property type="match status" value="1"/>
</dbReference>
<protein>
    <recommendedName>
        <fullName evidence="6">Tr-type G domain-containing protein</fullName>
    </recommendedName>
</protein>
<dbReference type="GO" id="GO:0005737">
    <property type="term" value="C:cytoplasm"/>
    <property type="evidence" value="ECO:0007669"/>
    <property type="project" value="TreeGrafter"/>
</dbReference>
<dbReference type="GO" id="GO:0003743">
    <property type="term" value="F:translation initiation factor activity"/>
    <property type="evidence" value="ECO:0007669"/>
    <property type="project" value="UniProtKB-KW"/>
</dbReference>
<dbReference type="FunFam" id="3.40.50.10050:FF:000001">
    <property type="entry name" value="Translation initiation factor IF-2"/>
    <property type="match status" value="1"/>
</dbReference>
<keyword evidence="4" id="KW-0648">Protein biosynthesis</keyword>
<dbReference type="Pfam" id="PF00009">
    <property type="entry name" value="GTP_EFTU"/>
    <property type="match status" value="1"/>
</dbReference>
<evidence type="ECO:0000256" key="4">
    <source>
        <dbReference type="ARBA" id="ARBA00022917"/>
    </source>
</evidence>
<evidence type="ECO:0000256" key="2">
    <source>
        <dbReference type="ARBA" id="ARBA00022540"/>
    </source>
</evidence>
<dbReference type="InterPro" id="IPR015760">
    <property type="entry name" value="TIF_IF2"/>
</dbReference>
<dbReference type="InterPro" id="IPR053905">
    <property type="entry name" value="EF-G-like_DII"/>
</dbReference>
<evidence type="ECO:0000313" key="8">
    <source>
        <dbReference type="Proteomes" id="UP000228952"/>
    </source>
</evidence>
<dbReference type="GO" id="GO:0003924">
    <property type="term" value="F:GTPase activity"/>
    <property type="evidence" value="ECO:0007669"/>
    <property type="project" value="InterPro"/>
</dbReference>
<dbReference type="Pfam" id="PF11987">
    <property type="entry name" value="IF-2"/>
    <property type="match status" value="1"/>
</dbReference>
<name>A0A2M7W363_9BACT</name>
<dbReference type="Gene3D" id="2.40.30.10">
    <property type="entry name" value="Translation factors"/>
    <property type="match status" value="2"/>
</dbReference>
<evidence type="ECO:0000313" key="7">
    <source>
        <dbReference type="EMBL" id="PJA15740.1"/>
    </source>
</evidence>
<dbReference type="NCBIfam" id="TIGR00231">
    <property type="entry name" value="small_GTP"/>
    <property type="match status" value="1"/>
</dbReference>
<dbReference type="InterPro" id="IPR023115">
    <property type="entry name" value="TIF_IF2_dom3"/>
</dbReference>
<gene>
    <name evidence="7" type="ORF">COX64_00290</name>
</gene>
<dbReference type="InterPro" id="IPR027417">
    <property type="entry name" value="P-loop_NTPase"/>
</dbReference>
<dbReference type="SUPFAM" id="SSF52156">
    <property type="entry name" value="Initiation factor IF2/eIF5b, domain 3"/>
    <property type="match status" value="1"/>
</dbReference>
<dbReference type="InterPro" id="IPR005225">
    <property type="entry name" value="Small_GTP-bd"/>
</dbReference>
<dbReference type="CDD" id="cd01887">
    <property type="entry name" value="IF2_eIF5B"/>
    <property type="match status" value="1"/>
</dbReference>
<reference evidence="8" key="1">
    <citation type="submission" date="2017-09" db="EMBL/GenBank/DDBJ databases">
        <title>Depth-based differentiation of microbial function through sediment-hosted aquifers and enrichment of novel symbionts in the deep terrestrial subsurface.</title>
        <authorList>
            <person name="Probst A.J."/>
            <person name="Ladd B."/>
            <person name="Jarett J.K."/>
            <person name="Geller-Mcgrath D.E."/>
            <person name="Sieber C.M.K."/>
            <person name="Emerson J.B."/>
            <person name="Anantharaman K."/>
            <person name="Thomas B.C."/>
            <person name="Malmstrom R."/>
            <person name="Stieglmeier M."/>
            <person name="Klingl A."/>
            <person name="Woyke T."/>
            <person name="Ryan C.M."/>
            <person name="Banfield J.F."/>
        </authorList>
    </citation>
    <scope>NUCLEOTIDE SEQUENCE [LARGE SCALE GENOMIC DNA]</scope>
</reference>
<comment type="caution">
    <text evidence="7">The sequence shown here is derived from an EMBL/GenBank/DDBJ whole genome shotgun (WGS) entry which is preliminary data.</text>
</comment>
<dbReference type="InterPro" id="IPR036925">
    <property type="entry name" value="TIF_IF2_dom3_sf"/>
</dbReference>
<dbReference type="SUPFAM" id="SSF50447">
    <property type="entry name" value="Translation proteins"/>
    <property type="match status" value="2"/>
</dbReference>
<keyword evidence="5" id="KW-0342">GTP-binding</keyword>
<dbReference type="InterPro" id="IPR000795">
    <property type="entry name" value="T_Tr_GTP-bd_dom"/>
</dbReference>
<dbReference type="GO" id="GO:0005525">
    <property type="term" value="F:GTP binding"/>
    <property type="evidence" value="ECO:0007669"/>
    <property type="project" value="UniProtKB-KW"/>
</dbReference>
<dbReference type="FunFam" id="3.40.50.300:FF:000019">
    <property type="entry name" value="Translation initiation factor IF-2"/>
    <property type="match status" value="1"/>
</dbReference>
<dbReference type="PANTHER" id="PTHR43381:SF4">
    <property type="entry name" value="EUKARYOTIC TRANSLATION INITIATION FACTOR 5B"/>
    <property type="match status" value="1"/>
</dbReference>
<feature type="domain" description="Tr-type G" evidence="6">
    <location>
        <begin position="8"/>
        <end position="177"/>
    </location>
</feature>
<sequence length="513" mass="55654">MADTQKLPRNPIVVVLGHVDHGKTSLLDAIRDTTVQKGEPGGITQNIYISNVEWKGETITFVDTPGHEVFSLMRINGGKVADIAFLIVAADEGVKPQTLESIDIIQSNHMKYIVVITKCDKEEANVEKVKTELMTRGVYLEGAGGDVPFVEVSAVTKKGLGTLLDLVFLYADVEKLLDEDHERVKLIEAFGESSAAIITHGVVLDSSIDKALGKQAFCVLRMGSLKKGDQLLFGPAVERIGLLFDANKKPISEVKPGMAFIVTGLSELPMTGVDIVDMGSEEVVATVEKRFTLVQTKETKTNDQLMDALFATDHEFIIPVVLKTDVNASLFSVLPSFEKYNTDKVLVKVISSGVGAISINDVATAKTFKAMLIGFRVKAPNDVIDYAKQQGVTIATFDIVYHLYDLIQDHIKKLSGVGEEQEVVIGSGRVKKVFILSSGEVVVGTVITDGEAKRSATARITRDGEVVGTYQIQSLKVLKDEKNVVKKGAECGVNVGKIAEEVKEEDTVTFIGK</sequence>